<reference evidence="2" key="1">
    <citation type="submission" date="2017-06" db="EMBL/GenBank/DDBJ databases">
        <authorList>
            <person name="Cremers G."/>
        </authorList>
    </citation>
    <scope>NUCLEOTIDE SEQUENCE [LARGE SCALE GENOMIC DNA]</scope>
</reference>
<protein>
    <recommendedName>
        <fullName evidence="3">Cupin domain-containing protein</fullName>
    </recommendedName>
</protein>
<dbReference type="InterPro" id="IPR011051">
    <property type="entry name" value="RmlC_Cupin_sf"/>
</dbReference>
<dbReference type="AlphaFoldDB" id="A0A284VSP4"/>
<evidence type="ECO:0008006" key="3">
    <source>
        <dbReference type="Google" id="ProtNLM"/>
    </source>
</evidence>
<evidence type="ECO:0000313" key="1">
    <source>
        <dbReference type="EMBL" id="SNQ62301.1"/>
    </source>
</evidence>
<sequence>MKLFNIRDLYREKYREYIVGSEEIGKHSVYLVYGEASRGEKREMAPNGHDEILFLLAGDAQLSNRDTEISLEKEQAVYMSPDESFTFTAKSDCKYIVAGTHTTPHGH</sequence>
<dbReference type="Proteomes" id="UP000218615">
    <property type="component" value="Unassembled WGS sequence"/>
</dbReference>
<dbReference type="SUPFAM" id="SSF51182">
    <property type="entry name" value="RmlC-like cupins"/>
    <property type="match status" value="1"/>
</dbReference>
<dbReference type="InterPro" id="IPR014710">
    <property type="entry name" value="RmlC-like_jellyroll"/>
</dbReference>
<keyword evidence="2" id="KW-1185">Reference proteome</keyword>
<accession>A0A284VSP4</accession>
<dbReference type="Gene3D" id="2.60.120.10">
    <property type="entry name" value="Jelly Rolls"/>
    <property type="match status" value="1"/>
</dbReference>
<dbReference type="EMBL" id="FZMP01000215">
    <property type="protein sequence ID" value="SNQ62301.1"/>
    <property type="molecule type" value="Genomic_DNA"/>
</dbReference>
<gene>
    <name evidence="1" type="ORF">MNV_670007</name>
</gene>
<proteinExistence type="predicted"/>
<evidence type="ECO:0000313" key="2">
    <source>
        <dbReference type="Proteomes" id="UP000218615"/>
    </source>
</evidence>
<name>A0A284VSP4_9EURY</name>
<dbReference type="RefSeq" id="WP_096206885.1">
    <property type="nucleotide sequence ID" value="NZ_FZMP01000215.1"/>
</dbReference>
<organism evidence="1 2">
    <name type="scientific">Candidatus Methanoperedens nitratireducens</name>
    <dbReference type="NCBI Taxonomy" id="1392998"/>
    <lineage>
        <taxon>Archaea</taxon>
        <taxon>Methanobacteriati</taxon>
        <taxon>Methanobacteriota</taxon>
        <taxon>Stenosarchaea group</taxon>
        <taxon>Methanomicrobia</taxon>
        <taxon>Methanosarcinales</taxon>
        <taxon>ANME-2 cluster</taxon>
        <taxon>Candidatus Methanoperedentaceae</taxon>
        <taxon>Candidatus Methanoperedens</taxon>
    </lineage>
</organism>